<name>A0ABS3AR87_9BACT</name>
<dbReference type="Proteomes" id="UP000722121">
    <property type="component" value="Unassembled WGS sequence"/>
</dbReference>
<comment type="caution">
    <text evidence="2">The sequence shown here is derived from an EMBL/GenBank/DDBJ whole genome shotgun (WGS) entry which is preliminary data.</text>
</comment>
<feature type="compositionally biased region" description="Polar residues" evidence="1">
    <location>
        <begin position="528"/>
        <end position="542"/>
    </location>
</feature>
<protein>
    <submittedName>
        <fullName evidence="2">Uncharacterized protein</fullName>
    </submittedName>
</protein>
<feature type="compositionally biased region" description="Basic and acidic residues" evidence="1">
    <location>
        <begin position="549"/>
        <end position="565"/>
    </location>
</feature>
<proteinExistence type="predicted"/>
<evidence type="ECO:0000313" key="2">
    <source>
        <dbReference type="EMBL" id="MBN4067256.1"/>
    </source>
</evidence>
<feature type="region of interest" description="Disordered" evidence="1">
    <location>
        <begin position="167"/>
        <end position="221"/>
    </location>
</feature>
<feature type="region of interest" description="Disordered" evidence="1">
    <location>
        <begin position="528"/>
        <end position="596"/>
    </location>
</feature>
<accession>A0ABS3AR87</accession>
<organism evidence="2 3">
    <name type="scientific">Simkania negevensis</name>
    <dbReference type="NCBI Taxonomy" id="83561"/>
    <lineage>
        <taxon>Bacteria</taxon>
        <taxon>Pseudomonadati</taxon>
        <taxon>Chlamydiota</taxon>
        <taxon>Chlamydiia</taxon>
        <taxon>Parachlamydiales</taxon>
        <taxon>Simkaniaceae</taxon>
        <taxon>Simkania</taxon>
    </lineage>
</organism>
<dbReference type="EMBL" id="JAFITR010000095">
    <property type="protein sequence ID" value="MBN4067256.1"/>
    <property type="molecule type" value="Genomic_DNA"/>
</dbReference>
<keyword evidence="3" id="KW-1185">Reference proteome</keyword>
<evidence type="ECO:0000256" key="1">
    <source>
        <dbReference type="SAM" id="MobiDB-lite"/>
    </source>
</evidence>
<feature type="compositionally biased region" description="Polar residues" evidence="1">
    <location>
        <begin position="210"/>
        <end position="220"/>
    </location>
</feature>
<gene>
    <name evidence="2" type="ORF">JYU14_04150</name>
</gene>
<evidence type="ECO:0000313" key="3">
    <source>
        <dbReference type="Proteomes" id="UP000722121"/>
    </source>
</evidence>
<sequence>MADPITVAAQGVTSLSLAQGTTPLSLGYSYTSNSGKRVTKIHALRIPNDKLGNVPVFLRGEADRISTYVRDNLRLDLIFADRSKGEYKLSEAWQLPTEIHAVHRTLHRALSYALPHTFDDVRPIEPAMRGLGTISEHYCAGLRKKATERDLLPTRQVSVIGTAAAALSTDQPTRSAAKASVDSSPDPRPHSTDATQGSPLHATSFPMPLPQSNESLTPSFGWNDDDVPEASALMVTDSSVKHPNCQTRQFRPIEFFYNLNRQELFFPHTIHVPDDPSDDQANFIANEAFRILVFASVLIEQRDIVESERFQTKLENHNIDQLHPTIAHALISLIGGISDSKKTLRAIRSNLLRYVEELQIYADRLAVPPSPTSDSSTSNVSVLGLIIMNPVVARSERCCKLISSFRYCSTDHIFYHTLNLRPGQTKNIPLFLDEEHTRISSFMENPQSLTSEPEIFQQLLTDNDIFAVHPDFSHHVVGICFKLRHKKDDRITKINRAFNAYLEQIKNLRTKILALTVPSTRNAAISQTTALASSTPPGSPTKTEAPLGDTEKPSDGLSKGKDKGRCASRGFVQPATDENNIKPIRGSQQPPTKGGIARAAGAIAHFAKEFFRPIAKPFIARANLLRKLFNRQITNSATVIKTSEKAVVPPEGSLRV</sequence>
<reference evidence="2 3" key="1">
    <citation type="submission" date="2021-02" db="EMBL/GenBank/DDBJ databases">
        <title>Activity-based single-cell genomes from oceanic crustal fluid captures similar information to metagenomic and metatranscriptomic surveys with orders of magnitude less sampling.</title>
        <authorList>
            <person name="D'Angelo T.S."/>
            <person name="Orcutt B.N."/>
        </authorList>
    </citation>
    <scope>NUCLEOTIDE SEQUENCE [LARGE SCALE GENOMIC DNA]</scope>
    <source>
        <strain evidence="2">AH-315-G07</strain>
    </source>
</reference>